<evidence type="ECO:0000256" key="1">
    <source>
        <dbReference type="SAM" id="MobiDB-lite"/>
    </source>
</evidence>
<dbReference type="KEGG" id="vbl:L21SP4_00544"/>
<evidence type="ECO:0000313" key="3">
    <source>
        <dbReference type="Proteomes" id="UP000035268"/>
    </source>
</evidence>
<dbReference type="Proteomes" id="UP000035268">
    <property type="component" value="Chromosome"/>
</dbReference>
<feature type="region of interest" description="Disordered" evidence="1">
    <location>
        <begin position="1"/>
        <end position="30"/>
    </location>
</feature>
<evidence type="ECO:0000313" key="2">
    <source>
        <dbReference type="EMBL" id="AKJ63816.1"/>
    </source>
</evidence>
<dbReference type="EMBL" id="CP010904">
    <property type="protein sequence ID" value="AKJ63816.1"/>
    <property type="molecule type" value="Genomic_DNA"/>
</dbReference>
<accession>A0A0G3EBJ4</accession>
<sequence length="67" mass="8210">MKVRRKMRKKPMRRPIKSARERRRRLKDQRRRLVELGMSEEDVARLNNAEIRERLRRPAEVEKQAGS</sequence>
<gene>
    <name evidence="2" type="ORF">L21SP4_00544</name>
</gene>
<dbReference type="RefSeq" id="WP_052881211.1">
    <property type="nucleotide sequence ID" value="NZ_CP010904.1"/>
</dbReference>
<protein>
    <submittedName>
        <fullName evidence="2">Uncharacterized protein</fullName>
    </submittedName>
</protein>
<keyword evidence="3" id="KW-1185">Reference proteome</keyword>
<reference evidence="3" key="1">
    <citation type="submission" date="2015-02" db="EMBL/GenBank/DDBJ databases">
        <title>Description and complete genome sequence of the first cultured representative of the subdivision 5 of the Verrucomicrobia phylum.</title>
        <authorList>
            <person name="Spring S."/>
            <person name="Bunk B."/>
            <person name="Sproer C."/>
            <person name="Klenk H.-P."/>
        </authorList>
    </citation>
    <scope>NUCLEOTIDE SEQUENCE [LARGE SCALE GENOMIC DNA]</scope>
    <source>
        <strain evidence="3">L21-Fru-AB</strain>
    </source>
</reference>
<dbReference type="STRING" id="1307763.L21SP4_00544"/>
<organism evidence="2 3">
    <name type="scientific">Kiritimatiella glycovorans</name>
    <dbReference type="NCBI Taxonomy" id="1307763"/>
    <lineage>
        <taxon>Bacteria</taxon>
        <taxon>Pseudomonadati</taxon>
        <taxon>Kiritimatiellota</taxon>
        <taxon>Kiritimatiellia</taxon>
        <taxon>Kiritimatiellales</taxon>
        <taxon>Kiritimatiellaceae</taxon>
        <taxon>Kiritimatiella</taxon>
    </lineage>
</organism>
<dbReference type="AlphaFoldDB" id="A0A0G3EBJ4"/>
<reference evidence="2 3" key="2">
    <citation type="journal article" date="2016" name="ISME J.">
        <title>Characterization of the first cultured representative of Verrucomicrobia subdivision 5 indicates the proposal of a novel phylum.</title>
        <authorList>
            <person name="Spring S."/>
            <person name="Bunk B."/>
            <person name="Sproer C."/>
            <person name="Schumann P."/>
            <person name="Rohde M."/>
            <person name="Tindall B.J."/>
            <person name="Klenk H.P."/>
        </authorList>
    </citation>
    <scope>NUCLEOTIDE SEQUENCE [LARGE SCALE GENOMIC DNA]</scope>
    <source>
        <strain evidence="2 3">L21-Fru-AB</strain>
    </source>
</reference>
<name>A0A0G3EBJ4_9BACT</name>
<proteinExistence type="predicted"/>